<evidence type="ECO:0000313" key="4">
    <source>
        <dbReference type="Proteomes" id="UP000077734"/>
    </source>
</evidence>
<dbReference type="Gene3D" id="1.20.1600.10">
    <property type="entry name" value="Outer membrane efflux proteins (OEP)"/>
    <property type="match status" value="1"/>
</dbReference>
<comment type="similarity">
    <text evidence="1 2">Belongs to the outer membrane factor (OMF) (TC 1.B.17) family.</text>
</comment>
<protein>
    <submittedName>
        <fullName evidence="3">Transporter</fullName>
    </submittedName>
</protein>
<dbReference type="AlphaFoldDB" id="A0AA91DC79"/>
<dbReference type="PANTHER" id="PTHR30203">
    <property type="entry name" value="OUTER MEMBRANE CATION EFFLUX PROTEIN"/>
    <property type="match status" value="1"/>
</dbReference>
<keyword evidence="4" id="KW-1185">Reference proteome</keyword>
<keyword evidence="2" id="KW-1134">Transmembrane beta strand</keyword>
<keyword evidence="2" id="KW-0812">Transmembrane</keyword>
<dbReference type="NCBIfam" id="TIGR01845">
    <property type="entry name" value="outer_NodT"/>
    <property type="match status" value="1"/>
</dbReference>
<dbReference type="PROSITE" id="PS51257">
    <property type="entry name" value="PROKAR_LIPOPROTEIN"/>
    <property type="match status" value="1"/>
</dbReference>
<keyword evidence="2" id="KW-0472">Membrane</keyword>
<proteinExistence type="inferred from homology"/>
<organism evidence="3 4">
    <name type="scientific">Methylomonas koyamae</name>
    <dbReference type="NCBI Taxonomy" id="702114"/>
    <lineage>
        <taxon>Bacteria</taxon>
        <taxon>Pseudomonadati</taxon>
        <taxon>Pseudomonadota</taxon>
        <taxon>Gammaproteobacteria</taxon>
        <taxon>Methylococcales</taxon>
        <taxon>Methylococcaceae</taxon>
        <taxon>Methylomonas</taxon>
    </lineage>
</organism>
<name>A0AA91DC79_9GAMM</name>
<dbReference type="PANTHER" id="PTHR30203:SF25">
    <property type="entry name" value="OUTER MEMBRANE PROTEIN-RELATED"/>
    <property type="match status" value="1"/>
</dbReference>
<comment type="caution">
    <text evidence="3">The sequence shown here is derived from an EMBL/GenBank/DDBJ whole genome shotgun (WGS) entry which is preliminary data.</text>
</comment>
<dbReference type="InterPro" id="IPR010131">
    <property type="entry name" value="MdtP/NodT-like"/>
</dbReference>
<dbReference type="RefSeq" id="WP_064027512.1">
    <property type="nucleotide sequence ID" value="NZ_LUUL01000078.1"/>
</dbReference>
<evidence type="ECO:0000256" key="1">
    <source>
        <dbReference type="ARBA" id="ARBA00007613"/>
    </source>
</evidence>
<comment type="subcellular location">
    <subcellularLocation>
        <location evidence="2">Cell outer membrane</location>
        <topology evidence="2">Lipid-anchor</topology>
    </subcellularLocation>
</comment>
<dbReference type="Gene3D" id="2.20.200.10">
    <property type="entry name" value="Outer membrane efflux proteins (OEP)"/>
    <property type="match status" value="1"/>
</dbReference>
<sequence length="488" mass="53687">MKHKYYWLLMVGGLTGCTMGPDYHKVEPPVPDKWQAGQTLEAGPEPVSPEALKNWWKHFGDAQLDALMVRALAGNLDIKIALARIDQARAERRGTRAELFPTVNATTGAQRQDNPFPGLAPGIRYNLFDVAFDAIWEVDVFGRQQRRLEAASADLDAAGEQYAQALVMLTADLARSYIDYRSIQNQLRITRSNLASQQETLTLTERLNAEGVGTRHDVVRARAQTEITQAQIPALESNLVATLRQLEVLIGGQPGTLDAELNDSNSVPVAPGLEMLTTPAETIRHRPDLRAAERQLAAATAMQGAAIAELFPKISISAFMGLRNTDVESMFKSAAFSYGTAANLVQPLLDFGRIQAGIDLAEAKQKEAYLAYQKAVLQALQETETSLSRYLKEEIRRQQLAKSVVDLRESVRLSQLRYHEGVISFLDVLDAQRILYADEIELARSEAATSTNLISVYKALGGGAGIEPPQTSATQDEINISVFDKLIQ</sequence>
<dbReference type="EMBL" id="LUUL01000078">
    <property type="protein sequence ID" value="OAI25787.1"/>
    <property type="molecule type" value="Genomic_DNA"/>
</dbReference>
<reference evidence="3 4" key="1">
    <citation type="submission" date="2016-03" db="EMBL/GenBank/DDBJ databases">
        <authorList>
            <person name="Heylen K."/>
            <person name="De Vos P."/>
            <person name="Vekeman B."/>
        </authorList>
    </citation>
    <scope>NUCLEOTIDE SEQUENCE [LARGE SCALE GENOMIC DNA]</scope>
    <source>
        <strain evidence="3 4">R-49807</strain>
    </source>
</reference>
<dbReference type="SUPFAM" id="SSF56954">
    <property type="entry name" value="Outer membrane efflux proteins (OEP)"/>
    <property type="match status" value="1"/>
</dbReference>
<dbReference type="GO" id="GO:0015562">
    <property type="term" value="F:efflux transmembrane transporter activity"/>
    <property type="evidence" value="ECO:0007669"/>
    <property type="project" value="InterPro"/>
</dbReference>
<accession>A0AA91DC79</accession>
<dbReference type="InterPro" id="IPR003423">
    <property type="entry name" value="OMP_efflux"/>
</dbReference>
<evidence type="ECO:0000256" key="2">
    <source>
        <dbReference type="RuleBase" id="RU362097"/>
    </source>
</evidence>
<gene>
    <name evidence="3" type="ORF">A1356_12920</name>
</gene>
<dbReference type="Pfam" id="PF02321">
    <property type="entry name" value="OEP"/>
    <property type="match status" value="2"/>
</dbReference>
<keyword evidence="2" id="KW-0449">Lipoprotein</keyword>
<dbReference type="Proteomes" id="UP000077734">
    <property type="component" value="Unassembled WGS sequence"/>
</dbReference>
<dbReference type="GO" id="GO:0009279">
    <property type="term" value="C:cell outer membrane"/>
    <property type="evidence" value="ECO:0007669"/>
    <property type="project" value="UniProtKB-SubCell"/>
</dbReference>
<keyword evidence="2" id="KW-0564">Palmitate</keyword>
<evidence type="ECO:0000313" key="3">
    <source>
        <dbReference type="EMBL" id="OAI25787.1"/>
    </source>
</evidence>